<proteinExistence type="predicted"/>
<accession>A0A410RLH4</accession>
<gene>
    <name evidence="1" type="ORF">EJ065_1141</name>
</gene>
<name>A0A410RLH4_CORCK</name>
<evidence type="ECO:0000313" key="1">
    <source>
        <dbReference type="EMBL" id="QAT82745.1"/>
    </source>
</evidence>
<dbReference type="EMBL" id="CP034669">
    <property type="protein sequence ID" value="QAT82745.1"/>
    <property type="molecule type" value="Genomic_DNA"/>
</dbReference>
<sequence>MPTLASVPCGHVVPGTPGVCPRSVTPHPDARYIAAMSYASFLAAVVAGLGLSACSPASFTTEIQGEATVPANPAGTSTLLNAFPSISSFSALDFNENQDFKNRDVTKDEVTRVQVKSMKLKVLSPNDQDFGFLDSMEAVARAGNSESRFAGRDSIAGLGLGPPNPTVGLNTDGSVDLRPYVAAPSMSIILRGTGRLPEREVRVQATVVLEVEGGLL</sequence>
<reference evidence="1 2" key="1">
    <citation type="submission" date="2018-12" db="EMBL/GenBank/DDBJ databases">
        <title>Complete Genome Sequence of the Corallopyronin A producing Myxobacterium Corallococcus coralloides B035.</title>
        <authorList>
            <person name="Bouhired S.M."/>
            <person name="Rupp O."/>
            <person name="Blom J."/>
            <person name="Schaeberle T.F."/>
            <person name="Kehraus S."/>
            <person name="Schiefer A."/>
            <person name="Pfarr K."/>
            <person name="Goesmann A."/>
            <person name="Hoerauf A."/>
            <person name="Koenig G.M."/>
        </authorList>
    </citation>
    <scope>NUCLEOTIDE SEQUENCE [LARGE SCALE GENOMIC DNA]</scope>
    <source>
        <strain evidence="1 2">B035</strain>
    </source>
</reference>
<dbReference type="AlphaFoldDB" id="A0A410RLH4"/>
<organism evidence="1 2">
    <name type="scientific">Corallococcus coralloides</name>
    <name type="common">Myxococcus coralloides</name>
    <dbReference type="NCBI Taxonomy" id="184914"/>
    <lineage>
        <taxon>Bacteria</taxon>
        <taxon>Pseudomonadati</taxon>
        <taxon>Myxococcota</taxon>
        <taxon>Myxococcia</taxon>
        <taxon>Myxococcales</taxon>
        <taxon>Cystobacterineae</taxon>
        <taxon>Myxococcaceae</taxon>
        <taxon>Corallococcus</taxon>
    </lineage>
</organism>
<protein>
    <submittedName>
        <fullName evidence="1">Uncharacterized protein</fullName>
    </submittedName>
</protein>
<evidence type="ECO:0000313" key="2">
    <source>
        <dbReference type="Proteomes" id="UP000288758"/>
    </source>
</evidence>
<dbReference type="Proteomes" id="UP000288758">
    <property type="component" value="Chromosome"/>
</dbReference>